<evidence type="ECO:0000259" key="10">
    <source>
        <dbReference type="Pfam" id="PF04535"/>
    </source>
</evidence>
<dbReference type="Pfam" id="PF04535">
    <property type="entry name" value="CASP_dom"/>
    <property type="match status" value="1"/>
</dbReference>
<keyword evidence="12" id="KW-1185">Reference proteome</keyword>
<dbReference type="InterPro" id="IPR006459">
    <property type="entry name" value="CASP/CASPL"/>
</dbReference>
<dbReference type="PANTHER" id="PTHR36488:SF8">
    <property type="entry name" value="CASP-LIKE PROTEIN 1U1"/>
    <property type="match status" value="1"/>
</dbReference>
<evidence type="ECO:0000256" key="4">
    <source>
        <dbReference type="ARBA" id="ARBA00022475"/>
    </source>
</evidence>
<evidence type="ECO:0000313" key="12">
    <source>
        <dbReference type="Proteomes" id="UP001341840"/>
    </source>
</evidence>
<comment type="similarity">
    <text evidence="2 8">Belongs to the Casparian strip membrane proteins (CASP) family.</text>
</comment>
<proteinExistence type="inferred from homology"/>
<sequence length="214" mass="23940">MSSPQDSRMEKVEANKAQKEQDMMSCTSENELLAWQAKFEAFPFFKTPRFFKGAKITLRLLTVVTTFLAMLFMLTSHQSTTVLGTQLDARYSYSPAFKFFVYANAASCFFIFLSLLATIVFYLRGTCPTNKCSYLFFLNDMMMLAMEIGGCAAATAIGELGLHGNSHAGWGSICGYYGKFCDRVKISLAFSYASVVSMFILTVISSMNFKENPF</sequence>
<feature type="transmembrane region" description="Helical" evidence="8">
    <location>
        <begin position="189"/>
        <end position="209"/>
    </location>
</feature>
<keyword evidence="5 8" id="KW-0812">Transmembrane</keyword>
<protein>
    <recommendedName>
        <fullName evidence="8">CASP-like protein</fullName>
    </recommendedName>
</protein>
<organism evidence="11 12">
    <name type="scientific">Stylosanthes scabra</name>
    <dbReference type="NCBI Taxonomy" id="79078"/>
    <lineage>
        <taxon>Eukaryota</taxon>
        <taxon>Viridiplantae</taxon>
        <taxon>Streptophyta</taxon>
        <taxon>Embryophyta</taxon>
        <taxon>Tracheophyta</taxon>
        <taxon>Spermatophyta</taxon>
        <taxon>Magnoliopsida</taxon>
        <taxon>eudicotyledons</taxon>
        <taxon>Gunneridae</taxon>
        <taxon>Pentapetalae</taxon>
        <taxon>rosids</taxon>
        <taxon>fabids</taxon>
        <taxon>Fabales</taxon>
        <taxon>Fabaceae</taxon>
        <taxon>Papilionoideae</taxon>
        <taxon>50 kb inversion clade</taxon>
        <taxon>dalbergioids sensu lato</taxon>
        <taxon>Dalbergieae</taxon>
        <taxon>Pterocarpus clade</taxon>
        <taxon>Stylosanthes</taxon>
    </lineage>
</organism>
<dbReference type="Proteomes" id="UP001341840">
    <property type="component" value="Unassembled WGS sequence"/>
</dbReference>
<dbReference type="InterPro" id="IPR044173">
    <property type="entry name" value="CASPL"/>
</dbReference>
<evidence type="ECO:0000256" key="5">
    <source>
        <dbReference type="ARBA" id="ARBA00022692"/>
    </source>
</evidence>
<evidence type="ECO:0000256" key="1">
    <source>
        <dbReference type="ARBA" id="ARBA00004651"/>
    </source>
</evidence>
<keyword evidence="6 8" id="KW-1133">Transmembrane helix</keyword>
<dbReference type="NCBIfam" id="TIGR01569">
    <property type="entry name" value="A_tha_TIGR01569"/>
    <property type="match status" value="1"/>
</dbReference>
<evidence type="ECO:0000256" key="8">
    <source>
        <dbReference type="RuleBase" id="RU361233"/>
    </source>
</evidence>
<name>A0ABU6Y8H0_9FABA</name>
<feature type="transmembrane region" description="Helical" evidence="8">
    <location>
        <begin position="135"/>
        <end position="157"/>
    </location>
</feature>
<comment type="caution">
    <text evidence="11">The sequence shown here is derived from an EMBL/GenBank/DDBJ whole genome shotgun (WGS) entry which is preliminary data.</text>
</comment>
<feature type="transmembrane region" description="Helical" evidence="8">
    <location>
        <begin position="56"/>
        <end position="79"/>
    </location>
</feature>
<feature type="domain" description="Casparian strip membrane protein" evidence="10">
    <location>
        <begin position="51"/>
        <end position="196"/>
    </location>
</feature>
<feature type="region of interest" description="Disordered" evidence="9">
    <location>
        <begin position="1"/>
        <end position="22"/>
    </location>
</feature>
<dbReference type="PANTHER" id="PTHR36488">
    <property type="entry name" value="CASP-LIKE PROTEIN 1U1"/>
    <property type="match status" value="1"/>
</dbReference>
<dbReference type="InterPro" id="IPR006702">
    <property type="entry name" value="CASP_dom"/>
</dbReference>
<gene>
    <name evidence="11" type="ORF">PIB30_018936</name>
</gene>
<evidence type="ECO:0000256" key="2">
    <source>
        <dbReference type="ARBA" id="ARBA00007651"/>
    </source>
</evidence>
<evidence type="ECO:0000256" key="9">
    <source>
        <dbReference type="SAM" id="MobiDB-lite"/>
    </source>
</evidence>
<comment type="subunit">
    <text evidence="3 8">Homodimer and heterodimers.</text>
</comment>
<evidence type="ECO:0000256" key="3">
    <source>
        <dbReference type="ARBA" id="ARBA00011489"/>
    </source>
</evidence>
<keyword evidence="4 8" id="KW-1003">Cell membrane</keyword>
<keyword evidence="7 8" id="KW-0472">Membrane</keyword>
<reference evidence="11 12" key="1">
    <citation type="journal article" date="2023" name="Plants (Basel)">
        <title>Bridging the Gap: Combining Genomics and Transcriptomics Approaches to Understand Stylosanthes scabra, an Orphan Legume from the Brazilian Caatinga.</title>
        <authorList>
            <person name="Ferreira-Neto J.R.C."/>
            <person name="da Silva M.D."/>
            <person name="Binneck E."/>
            <person name="de Melo N.F."/>
            <person name="da Silva R.H."/>
            <person name="de Melo A.L.T.M."/>
            <person name="Pandolfi V."/>
            <person name="Bustamante F.O."/>
            <person name="Brasileiro-Vidal A.C."/>
            <person name="Benko-Iseppon A.M."/>
        </authorList>
    </citation>
    <scope>NUCLEOTIDE SEQUENCE [LARGE SCALE GENOMIC DNA]</scope>
    <source>
        <tissue evidence="11">Leaves</tissue>
    </source>
</reference>
<feature type="compositionally biased region" description="Basic and acidic residues" evidence="9">
    <location>
        <begin position="7"/>
        <end position="22"/>
    </location>
</feature>
<accession>A0ABU6Y8H0</accession>
<evidence type="ECO:0000256" key="6">
    <source>
        <dbReference type="ARBA" id="ARBA00022989"/>
    </source>
</evidence>
<comment type="subcellular location">
    <subcellularLocation>
        <location evidence="1 8">Cell membrane</location>
        <topology evidence="1 8">Multi-pass membrane protein</topology>
    </subcellularLocation>
</comment>
<evidence type="ECO:0000313" key="11">
    <source>
        <dbReference type="EMBL" id="MED6205580.1"/>
    </source>
</evidence>
<dbReference type="EMBL" id="JASCZI010241713">
    <property type="protein sequence ID" value="MED6205580.1"/>
    <property type="molecule type" value="Genomic_DNA"/>
</dbReference>
<evidence type="ECO:0000256" key="7">
    <source>
        <dbReference type="ARBA" id="ARBA00023136"/>
    </source>
</evidence>
<feature type="transmembrane region" description="Helical" evidence="8">
    <location>
        <begin position="99"/>
        <end position="123"/>
    </location>
</feature>